<gene>
    <name evidence="1" type="ORF">ACFSTE_16025</name>
</gene>
<comment type="caution">
    <text evidence="1">The sequence shown here is derived from an EMBL/GenBank/DDBJ whole genome shotgun (WGS) entry which is preliminary data.</text>
</comment>
<evidence type="ECO:0000313" key="1">
    <source>
        <dbReference type="EMBL" id="MFD2592347.1"/>
    </source>
</evidence>
<dbReference type="RefSeq" id="WP_176030643.1">
    <property type="nucleotide sequence ID" value="NZ_JBHSJV010000001.1"/>
</dbReference>
<proteinExistence type="predicted"/>
<protein>
    <recommendedName>
        <fullName evidence="3">C1q domain-containing protein</fullName>
    </recommendedName>
</protein>
<dbReference type="Proteomes" id="UP001597459">
    <property type="component" value="Unassembled WGS sequence"/>
</dbReference>
<evidence type="ECO:0000313" key="2">
    <source>
        <dbReference type="Proteomes" id="UP001597459"/>
    </source>
</evidence>
<name>A0ABW5NBB8_9FLAO</name>
<dbReference type="EMBL" id="JBHULX010000039">
    <property type="protein sequence ID" value="MFD2592347.1"/>
    <property type="molecule type" value="Genomic_DNA"/>
</dbReference>
<reference evidence="2" key="1">
    <citation type="journal article" date="2019" name="Int. J. Syst. Evol. Microbiol.">
        <title>The Global Catalogue of Microorganisms (GCM) 10K type strain sequencing project: providing services to taxonomists for standard genome sequencing and annotation.</title>
        <authorList>
            <consortium name="The Broad Institute Genomics Platform"/>
            <consortium name="The Broad Institute Genome Sequencing Center for Infectious Disease"/>
            <person name="Wu L."/>
            <person name="Ma J."/>
        </authorList>
    </citation>
    <scope>NUCLEOTIDE SEQUENCE [LARGE SCALE GENOMIC DNA]</scope>
    <source>
        <strain evidence="2">KCTC 42423</strain>
    </source>
</reference>
<accession>A0ABW5NBB8</accession>
<keyword evidence="2" id="KW-1185">Reference proteome</keyword>
<evidence type="ECO:0008006" key="3">
    <source>
        <dbReference type="Google" id="ProtNLM"/>
    </source>
</evidence>
<organism evidence="1 2">
    <name type="scientific">Aquimarina hainanensis</name>
    <dbReference type="NCBI Taxonomy" id="1578017"/>
    <lineage>
        <taxon>Bacteria</taxon>
        <taxon>Pseudomonadati</taxon>
        <taxon>Bacteroidota</taxon>
        <taxon>Flavobacteriia</taxon>
        <taxon>Flavobacteriales</taxon>
        <taxon>Flavobacteriaceae</taxon>
        <taxon>Aquimarina</taxon>
    </lineage>
</organism>
<sequence length="216" mass="23292">MKYLGIPLCLLFQFGIAQIDENSLLNLPIASATEINAISTSAIKEGALIFNSDDKEIYQFDSSQWVPVSKHLSSTIILNREESTSNTLLSNATNTYYDLPINASHIQSNTGSTYAVVGNGKIQVNTAGTYMISASLSTSNMPAGTTKYILAAFVNNTLVGYLTRGFVSLPGTDWWGGSGVLMYSLQSNDVISIRYVLNNGGVPLSARYLNIGVTRV</sequence>